<dbReference type="PROSITE" id="PS50212">
    <property type="entry name" value="RASGEF_NTER"/>
    <property type="match status" value="1"/>
</dbReference>
<dbReference type="EMBL" id="CP092885">
    <property type="protein sequence ID" value="UYV83701.1"/>
    <property type="molecule type" value="Genomic_DNA"/>
</dbReference>
<evidence type="ECO:0000256" key="1">
    <source>
        <dbReference type="ARBA" id="ARBA00022658"/>
    </source>
</evidence>
<dbReference type="InterPro" id="IPR001895">
    <property type="entry name" value="RASGEF_cat_dom"/>
</dbReference>
<dbReference type="InterPro" id="IPR001478">
    <property type="entry name" value="PDZ"/>
</dbReference>
<accession>A0ABY6LTQ3</accession>
<dbReference type="Pfam" id="PF00788">
    <property type="entry name" value="RA"/>
    <property type="match status" value="2"/>
</dbReference>
<dbReference type="CDD" id="cd00155">
    <property type="entry name" value="RasGEF"/>
    <property type="match status" value="1"/>
</dbReference>
<proteinExistence type="predicted"/>
<dbReference type="InterPro" id="IPR000651">
    <property type="entry name" value="Ras-like_Gua-exchang_fac_N"/>
</dbReference>
<dbReference type="SMART" id="SM00314">
    <property type="entry name" value="RA"/>
    <property type="match status" value="2"/>
</dbReference>
<gene>
    <name evidence="8" type="ORF">LAZ67_23002143</name>
</gene>
<dbReference type="SMART" id="SM00228">
    <property type="entry name" value="PDZ"/>
    <property type="match status" value="1"/>
</dbReference>
<evidence type="ECO:0000256" key="2">
    <source>
        <dbReference type="PROSITE-ProRule" id="PRU00168"/>
    </source>
</evidence>
<dbReference type="PANTHER" id="PTHR23113:SF249">
    <property type="entry name" value="RAP GUANINE NUCLEOTIDE EXCHANGE FACTOR 6"/>
    <property type="match status" value="1"/>
</dbReference>
<feature type="domain" description="PDZ" evidence="5">
    <location>
        <begin position="121"/>
        <end position="192"/>
    </location>
</feature>
<dbReference type="Gene3D" id="1.20.870.10">
    <property type="entry name" value="Son of sevenless (SoS) protein Chain: S domain 1"/>
    <property type="match status" value="1"/>
</dbReference>
<dbReference type="PANTHER" id="PTHR23113">
    <property type="entry name" value="GUANINE NUCLEOTIDE EXCHANGE FACTOR"/>
    <property type="match status" value="1"/>
</dbReference>
<feature type="domain" description="Ras-associating" evidence="6">
    <location>
        <begin position="294"/>
        <end position="379"/>
    </location>
</feature>
<feature type="region of interest" description="Disordered" evidence="3">
    <location>
        <begin position="220"/>
        <end position="250"/>
    </location>
</feature>
<dbReference type="InterPro" id="IPR023578">
    <property type="entry name" value="Ras_GEF_dom_sf"/>
</dbReference>
<dbReference type="Proteomes" id="UP001235939">
    <property type="component" value="Chromosome 23"/>
</dbReference>
<dbReference type="InterPro" id="IPR008937">
    <property type="entry name" value="Ras-like_GEF"/>
</dbReference>
<protein>
    <submittedName>
        <fullName evidence="8">RAPGEF2</fullName>
    </submittedName>
</protein>
<evidence type="ECO:0000313" key="8">
    <source>
        <dbReference type="EMBL" id="UYV83701.1"/>
    </source>
</evidence>
<dbReference type="PROSITE" id="PS50106">
    <property type="entry name" value="PDZ"/>
    <property type="match status" value="1"/>
</dbReference>
<dbReference type="CDD" id="cd06224">
    <property type="entry name" value="REM"/>
    <property type="match status" value="1"/>
</dbReference>
<dbReference type="SUPFAM" id="SSF54236">
    <property type="entry name" value="Ubiquitin-like"/>
    <property type="match status" value="1"/>
</dbReference>
<dbReference type="Pfam" id="PF00618">
    <property type="entry name" value="RasGEF_N"/>
    <property type="match status" value="1"/>
</dbReference>
<dbReference type="Gene3D" id="3.10.20.90">
    <property type="entry name" value="Phosphatidylinositol 3-kinase Catalytic Subunit, Chain A, domain 1"/>
    <property type="match status" value="2"/>
</dbReference>
<dbReference type="InterPro" id="IPR029071">
    <property type="entry name" value="Ubiquitin-like_domsf"/>
</dbReference>
<dbReference type="InterPro" id="IPR036964">
    <property type="entry name" value="RASGEF_cat_dom_sf"/>
</dbReference>
<reference evidence="8 9" key="1">
    <citation type="submission" date="2022-03" db="EMBL/GenBank/DDBJ databases">
        <title>A chromosomal length assembly of Cordylochernes scorpioides.</title>
        <authorList>
            <person name="Zeh D."/>
            <person name="Zeh J."/>
        </authorList>
    </citation>
    <scope>NUCLEOTIDE SEQUENCE [LARGE SCALE GENOMIC DNA]</scope>
    <source>
        <strain evidence="8">IN4F17</strain>
        <tissue evidence="8">Whole Body</tissue>
    </source>
</reference>
<evidence type="ECO:0000259" key="6">
    <source>
        <dbReference type="PROSITE" id="PS50200"/>
    </source>
</evidence>
<organism evidence="8 9">
    <name type="scientific">Cordylochernes scorpioides</name>
    <dbReference type="NCBI Taxonomy" id="51811"/>
    <lineage>
        <taxon>Eukaryota</taxon>
        <taxon>Metazoa</taxon>
        <taxon>Ecdysozoa</taxon>
        <taxon>Arthropoda</taxon>
        <taxon>Chelicerata</taxon>
        <taxon>Arachnida</taxon>
        <taxon>Pseudoscorpiones</taxon>
        <taxon>Cheliferoidea</taxon>
        <taxon>Chernetidae</taxon>
        <taxon>Cordylochernes</taxon>
    </lineage>
</organism>
<dbReference type="PROSITE" id="PS50200">
    <property type="entry name" value="RA"/>
    <property type="match status" value="2"/>
</dbReference>
<dbReference type="CDD" id="cd06755">
    <property type="entry name" value="PDZ_RapGEF2_RapGEF6-like"/>
    <property type="match status" value="1"/>
</dbReference>
<keyword evidence="1 2" id="KW-0344">Guanine-nucleotide releasing factor</keyword>
<evidence type="ECO:0000256" key="3">
    <source>
        <dbReference type="SAM" id="MobiDB-lite"/>
    </source>
</evidence>
<dbReference type="Gene3D" id="1.10.840.10">
    <property type="entry name" value="Ras guanine-nucleotide exchange factors catalytic domain"/>
    <property type="match status" value="1"/>
</dbReference>
<dbReference type="InterPro" id="IPR036034">
    <property type="entry name" value="PDZ_sf"/>
</dbReference>
<keyword evidence="9" id="KW-1185">Reference proteome</keyword>
<dbReference type="SUPFAM" id="SSF48366">
    <property type="entry name" value="Ras GEF"/>
    <property type="match status" value="1"/>
</dbReference>
<dbReference type="Gene3D" id="2.30.42.10">
    <property type="match status" value="1"/>
</dbReference>
<feature type="domain" description="Ras-associating" evidence="6">
    <location>
        <begin position="407"/>
        <end position="493"/>
    </location>
</feature>
<dbReference type="Pfam" id="PF00617">
    <property type="entry name" value="RasGEF"/>
    <property type="match status" value="1"/>
</dbReference>
<dbReference type="InterPro" id="IPR000159">
    <property type="entry name" value="RA_dom"/>
</dbReference>
<dbReference type="SMART" id="SM00229">
    <property type="entry name" value="RasGEFN"/>
    <property type="match status" value="1"/>
</dbReference>
<evidence type="ECO:0000259" key="4">
    <source>
        <dbReference type="PROSITE" id="PS50009"/>
    </source>
</evidence>
<evidence type="ECO:0000259" key="5">
    <source>
        <dbReference type="PROSITE" id="PS50106"/>
    </source>
</evidence>
<dbReference type="PROSITE" id="PS50009">
    <property type="entry name" value="RASGEF_CAT"/>
    <property type="match status" value="1"/>
</dbReference>
<evidence type="ECO:0000313" key="9">
    <source>
        <dbReference type="Proteomes" id="UP001235939"/>
    </source>
</evidence>
<dbReference type="SMART" id="SM00147">
    <property type="entry name" value="RasGEF"/>
    <property type="match status" value="1"/>
</dbReference>
<feature type="domain" description="Ras-GEF" evidence="4">
    <location>
        <begin position="518"/>
        <end position="748"/>
    </location>
</feature>
<name>A0ABY6LTQ3_9ARAC</name>
<dbReference type="Pfam" id="PF00595">
    <property type="entry name" value="PDZ"/>
    <property type="match status" value="1"/>
</dbReference>
<feature type="domain" description="N-terminal Ras-GEF" evidence="7">
    <location>
        <begin position="2"/>
        <end position="118"/>
    </location>
</feature>
<evidence type="ECO:0000259" key="7">
    <source>
        <dbReference type="PROSITE" id="PS50212"/>
    </source>
</evidence>
<sequence length="794" mass="92638">MQNYSIDFASPDDLVQYLVSNNDKYNKKYVDDFLLTYRVFFPYAQWLMECILNWLKNPSTRSQAFKILLQWIFTYFSTDFLTDSGMTDLLEKAEEIMDHQKMEKELVHLNLSIFSNAVNRNIIINRSEREENLYFSIQGGCERKFGIFVSHVEKGSKIDQAGLRRGDQILDVNGQNFASVTYLEAYEMIRKSTHLSLTVKFNWLDFREVIKTPVHCRKQSSIPLQNNNNNNDNPSFRSLPRPKKKDKMDIENESSFGNRTDKIRKAFRYSMDTNSVDLFQRKKLIELKFDESDGEAILEIYCGEECTQIKVDSKTTAEQAVKKALISFKIRISPHNFSLYEVSEISGGIMKRRRLPNDHCSLVQRLPKGGRYYLKNNACVSNGLPKDFEQVKGISNSMKNLEISEYPEQVLRIYFGDQYKYVLVSHQTTVREAIQLAIEEFDFSNSSKESFSLYEISSDIKGMLKQRRLPENLSYLSDNLSLSGRYYLKNNSCTRPLVDDKIIIELQAKAQISFFDLEPFDLAIQLTLRDFEIFRQIHPTEYIKDIFQIASAYGTPMLTRFEELSQTEALWVATEICSESNIVTRSKIIKNFIKLVAHCLEFRNFNSVFAILGGLNHGAVQRLRQTWEKVPTKHRSKLKELEKVTDPTRNMQYYRNLISKSKSPLIPSFPMIKKDLTFIHVSNKTRIKGKINFYKLREVSKIIHQLKAMVQSSYDQENMVEKKPKSFTMTTRRRSSMAFNKTRKMYEDALSIKRIKTYLSNFKVITNEDKLYAMSLEHEPSNSATSIYRISMTE</sequence>
<dbReference type="SUPFAM" id="SSF50156">
    <property type="entry name" value="PDZ domain-like"/>
    <property type="match status" value="1"/>
</dbReference>